<accession>A0AAV7UG50</accession>
<sequence>MQTLHETAKDPGFHSWDTNLAPSPSGRLTLSAGSGLTQVRVSTSPEPRLWPQLKRSRKLAISGSCPRGAARPPSLALVREEPISALVTAREELLELTFGPTQAQVSASLEPILQLQRGRSCPPTISDSSPERVFRKEPPARREKFGADLRATQTRVSASPETLLWLLLWFCLFPSTPGAGQIAARLEFSPIILSWTTTAAPACREAALLTLGAGPRWTPGVGSPA</sequence>
<comment type="caution">
    <text evidence="2">The sequence shown here is derived from an EMBL/GenBank/DDBJ whole genome shotgun (WGS) entry which is preliminary data.</text>
</comment>
<evidence type="ECO:0000256" key="1">
    <source>
        <dbReference type="SAM" id="MobiDB-lite"/>
    </source>
</evidence>
<feature type="compositionally biased region" description="Basic and acidic residues" evidence="1">
    <location>
        <begin position="1"/>
        <end position="12"/>
    </location>
</feature>
<organism evidence="2 3">
    <name type="scientific">Pleurodeles waltl</name>
    <name type="common">Iberian ribbed newt</name>
    <dbReference type="NCBI Taxonomy" id="8319"/>
    <lineage>
        <taxon>Eukaryota</taxon>
        <taxon>Metazoa</taxon>
        <taxon>Chordata</taxon>
        <taxon>Craniata</taxon>
        <taxon>Vertebrata</taxon>
        <taxon>Euteleostomi</taxon>
        <taxon>Amphibia</taxon>
        <taxon>Batrachia</taxon>
        <taxon>Caudata</taxon>
        <taxon>Salamandroidea</taxon>
        <taxon>Salamandridae</taxon>
        <taxon>Pleurodelinae</taxon>
        <taxon>Pleurodeles</taxon>
    </lineage>
</organism>
<protein>
    <submittedName>
        <fullName evidence="2">Uncharacterized protein</fullName>
    </submittedName>
</protein>
<keyword evidence="3" id="KW-1185">Reference proteome</keyword>
<feature type="region of interest" description="Disordered" evidence="1">
    <location>
        <begin position="118"/>
        <end position="139"/>
    </location>
</feature>
<proteinExistence type="predicted"/>
<name>A0AAV7UG50_PLEWA</name>
<dbReference type="AlphaFoldDB" id="A0AAV7UG50"/>
<feature type="region of interest" description="Disordered" evidence="1">
    <location>
        <begin position="1"/>
        <end position="26"/>
    </location>
</feature>
<feature type="compositionally biased region" description="Polar residues" evidence="1">
    <location>
        <begin position="16"/>
        <end position="26"/>
    </location>
</feature>
<evidence type="ECO:0000313" key="2">
    <source>
        <dbReference type="EMBL" id="KAJ1187813.1"/>
    </source>
</evidence>
<dbReference type="Proteomes" id="UP001066276">
    <property type="component" value="Chromosome 3_1"/>
</dbReference>
<evidence type="ECO:0000313" key="3">
    <source>
        <dbReference type="Proteomes" id="UP001066276"/>
    </source>
</evidence>
<dbReference type="EMBL" id="JANPWB010000005">
    <property type="protein sequence ID" value="KAJ1187813.1"/>
    <property type="molecule type" value="Genomic_DNA"/>
</dbReference>
<gene>
    <name evidence="2" type="ORF">NDU88_004583</name>
</gene>
<reference evidence="2" key="1">
    <citation type="journal article" date="2022" name="bioRxiv">
        <title>Sequencing and chromosome-scale assembly of the giantPleurodeles waltlgenome.</title>
        <authorList>
            <person name="Brown T."/>
            <person name="Elewa A."/>
            <person name="Iarovenko S."/>
            <person name="Subramanian E."/>
            <person name="Araus A.J."/>
            <person name="Petzold A."/>
            <person name="Susuki M."/>
            <person name="Suzuki K.-i.T."/>
            <person name="Hayashi T."/>
            <person name="Toyoda A."/>
            <person name="Oliveira C."/>
            <person name="Osipova E."/>
            <person name="Leigh N.D."/>
            <person name="Simon A."/>
            <person name="Yun M.H."/>
        </authorList>
    </citation>
    <scope>NUCLEOTIDE SEQUENCE</scope>
    <source>
        <strain evidence="2">20211129_DDA</strain>
        <tissue evidence="2">Liver</tissue>
    </source>
</reference>
<feature type="compositionally biased region" description="Basic and acidic residues" evidence="1">
    <location>
        <begin position="129"/>
        <end position="139"/>
    </location>
</feature>